<dbReference type="FunFam" id="2.180.10.10:FF:000001">
    <property type="entry name" value="Teneurin transmembrane protein 4"/>
    <property type="match status" value="1"/>
</dbReference>
<dbReference type="InterPro" id="IPR011042">
    <property type="entry name" value="6-blade_b-propeller_TolB-like"/>
</dbReference>
<dbReference type="Gene3D" id="2.120.10.30">
    <property type="entry name" value="TolB, C-terminal domain"/>
    <property type="match status" value="2"/>
</dbReference>
<dbReference type="PROSITE" id="PS51361">
    <property type="entry name" value="TENEURIN_N"/>
    <property type="match status" value="1"/>
</dbReference>
<dbReference type="GO" id="GO:0042803">
    <property type="term" value="F:protein homodimerization activity"/>
    <property type="evidence" value="ECO:0007669"/>
    <property type="project" value="TreeGrafter"/>
</dbReference>
<gene>
    <name evidence="19" type="primary">LOC118312259</name>
</gene>
<dbReference type="InterPro" id="IPR008969">
    <property type="entry name" value="CarboxyPept-like_regulatory"/>
</dbReference>
<dbReference type="GO" id="GO:0007157">
    <property type="term" value="P:heterophilic cell-cell adhesion via plasma membrane cell adhesion molecules"/>
    <property type="evidence" value="ECO:0007669"/>
    <property type="project" value="TreeGrafter"/>
</dbReference>
<dbReference type="SMART" id="SM00181">
    <property type="entry name" value="EGF"/>
    <property type="match status" value="8"/>
</dbReference>
<keyword evidence="10" id="KW-1133">Transmembrane helix</keyword>
<sequence>MEVKERRPYCSLTKGRKDKEGPYTGSSGDSEDCALGSQGLRVPTQKSYSSSETLKAFDQHQDQTRLLYGTAKGHKNMVHREQDDYHRQGEKQQSNHHGSALPPVPPPHRQQPSVTALNQSLGSTHHAGQSLNSTRQLTTPSGSPAPVAGQSPAELQTTPPESVPLQDSWVLGSNVPLETRYTGTGTTPLFSTATPGYTMATGSVYSPPTRPLPRNTLSRSAFKFKKSSKYCSWSNFTTSVLTCLFLSCALSSSPILLSPAMHLLGLNWQLQESEGYGAFENGGGGRDTTPNTFMVSTDNGKMFLLENSTIDIGEVDVGRRAIQDVPPGVFWRSQLYIDQPQFLKFNISVQKEALVGVYGRKGLPPSHTQYDFVELLDGSRLISKDKRALRDMDAGNSHPHGEETGARHARSVNVHEAGFIQYLDTGIWHLAFYNDGRNTEQVSYNTIFIESIMECPQNCHGNGDCLSGICHCFPGFLGPDCSRAACPVLCSSNGQYSRGRCQCYSGWKGTECDVPANQCVDIHCGGHGICIIGACICNTGYKGDNCEEVDCMDPSCSAHGVCIHGECHCQPGWGGASCEIAKAMCPDQCSGHGTYNAETNTCACHQTWTGPDCSLEVCEVDCGGNGVCFGGVCRCEEGWTGTVCDQKACHPLCSKNGVCKEGKCECDQGWTGEHCNIGEWGCPGLCNNNGRCTLEASGWHCICQSGWRGAGCHVAMETLCTDGKDNEGDGLADCMDPDCCLQPSCQNQLYCSGSPDPGEVLGQSLSSMAPQQAARSFYQRIHFLLGPESTHVVTGDSPFNRSLVSVIRGQVLTADGTPLIGVNVTFVHYPEHGFTVTRKDGMFDLLANGGASLTLSFERAPFITQYRTVWVPWNIFYVMDTLVMKKEENDIPSCDLSGFIRPGPVIVASPLSTFYRSSHENGPIIPETQVLQEETSIPGSDLNLIYLSSRATGYKPVLKVAMTQSAIPFNLMKVHLMVAVVGRLFQKWFPAQPNLSYTFIWDKTDAYGQRVYGLSEAVVSVGFEYESCLDLILWEKRTAILQGYELDASNMGGWTLDKHHILDVQNGILYKGNGENIFISQQPPVISSIMGNGRRRSISCPSCNGQAEGNKLLAPLALACGADGSIFVGDFNYIRRIFPSGNVTSVMELSNNPAHRYYLATDPVTGQLYASDTNSRRIYRPKMLSGARDLISNGEVVAGTGEQCPPFDDSRCGDGRKATEAQLLGPKGIAVDKNGLIYFVDGTMIRKVDRNGIISTVLGSNDLTSARPLTCDTSMHIRQVRLEWPTDLAINPMDNSIYVLDNNVVLQITENRQVRIVAGRPMHCQVPGIEYTLGKRAVQTMLEGATAIALSYSGVLYIAETDEKKIHRIRQVSTDGEITHLAGALSDCDCKNDANCDCYQTGDGYAKDSRFNCPSSLVVSPDGTLYVADLGNIRIRAIHRNQPPTGPSSYEVASPASQELYVFDTNGTHQFTMSLVTGDYKYNFSYSNEEDVTAVTDSSGNTLRIRRDTNRMPVRVVAPDNQVIWLTIGTNGGLKSLTAQGQELVLFSYHGSSGLLATKSIQIGWTTFYDYDSEGRLTNVTFPTGVVTNLHGDMSSGAVAVDIETSGRDEDVSITTNLSSIDSFYTLVQDQLRNSYQVGSDHSLRVIYANGMDTHYQTEPHILAGAANPTVARRNMTLPGENGQNLVEWRFRKEQTRGKVIVFGRKLRVNGRNLLSVDYDRSLRTEKIYDDHRKFLLKIIYDTQGHPTLWVPSSKLLSVNLTYSSTGQVTGLQRGPTTERWEYDSQGRITSRVFADGKTWSYTYLDKSMVLLLHSQHQYIFDYDSGDHLSAVTMPSVARHTMQTIRSIGYYRNIYNPPESNASVTVDYSEDGQLLRVAHQGTGRQILYKYRRQNKLAEILYDSTRVSFTYDETAGVLKTVNLQSEGFICSIRYRQIGPLVDRQIFRFSEDGMVNARFDYTYDNSFRVTSMQAVINETPLPIDLYQFDDISGKVEQFGKFGVIYYDINQIISTAVMTYTKHFDQHGRIKEIQYEIFRSLMYWITIQYDNMGRVTRREIKIGPFANTTKYGYEYDVDGQLQTVSLNEKMMWRYNYDLNGNLHLLNPGNSGRLTPLRYDLRDRITRLGDVQYRLDEDGFLRQRGAEIFEYNSKGLLVRVYSKAASWTIQYRYDGLGRRVASRNSLGQHLQFFYADLNYPTRITHVYNHSSSEITSFYYDLQGHVFAMEISSGEEFYIACDNTGTPLAVFSNNGLLLKQVQYTAYGEVYFDSNPDFVLVIGFHGGLYDTLTRLLHFGDRDYDIPAGRWTTPDISTWARVGKDPQPFNLYMFRGNNPVSKIHQVKEYITDINIWLVTFGFHLHNAIPGFPIPKTDLTQPSLELTKSQLWDDLPSISGVQQEVTRQSRAFLSFERLPEIQLSRRHPDLSKPWLWFATARSLIGKGVMLAVVQGRVVTNALNIANEDCIKVAAVLNNAFYLEDLHFTVEGRDTHFFIKTSLPENDLSALRLTSGRKSLENGVNVTVSQSTTVMNGRTRRFADVELQYGSLALHVRYGTTLDEEKSRILEHARQRALSSAWAREQQRVRDGEEGFRPWTEGEKRQLLSSGKVLGYDGYYVLSIEQYPELADSANNIQFLRQSEIGRR</sequence>
<name>A0A8D3APG1_SCOMX</name>
<dbReference type="Pfam" id="PF24329">
    <property type="entry name" value="FN-plug_TEN1-4"/>
    <property type="match status" value="1"/>
</dbReference>
<evidence type="ECO:0000256" key="4">
    <source>
        <dbReference type="ARBA" id="ARBA00022475"/>
    </source>
</evidence>
<keyword evidence="12 15" id="KW-1015">Disulfide bond</keyword>
<dbReference type="Pfam" id="PF15636">
    <property type="entry name" value="Tox-GHH"/>
    <property type="match status" value="1"/>
</dbReference>
<feature type="compositionally biased region" description="Polar residues" evidence="16">
    <location>
        <begin position="44"/>
        <end position="53"/>
    </location>
</feature>
<dbReference type="GO" id="GO:0005886">
    <property type="term" value="C:plasma membrane"/>
    <property type="evidence" value="ECO:0007669"/>
    <property type="project" value="UniProtKB-SubCell"/>
</dbReference>
<dbReference type="PROSITE" id="PS00022">
    <property type="entry name" value="EGF_1"/>
    <property type="match status" value="5"/>
</dbReference>
<feature type="domain" description="EGF-like" evidence="17">
    <location>
        <begin position="678"/>
        <end position="713"/>
    </location>
</feature>
<dbReference type="Gene3D" id="2.180.10.10">
    <property type="entry name" value="RHS repeat-associated core"/>
    <property type="match status" value="1"/>
</dbReference>
<dbReference type="InterPro" id="IPR051216">
    <property type="entry name" value="Teneurin"/>
</dbReference>
<dbReference type="FunFam" id="2.10.25.10:FF:000016">
    <property type="entry name" value="Teneurin transmembrane protein 2"/>
    <property type="match status" value="1"/>
</dbReference>
<dbReference type="GO" id="GO:0050839">
    <property type="term" value="F:cell adhesion molecule binding"/>
    <property type="evidence" value="ECO:0007669"/>
    <property type="project" value="TreeGrafter"/>
</dbReference>
<keyword evidence="9" id="KW-0130">Cell adhesion</keyword>
<dbReference type="PROSITE" id="PS01186">
    <property type="entry name" value="EGF_2"/>
    <property type="match status" value="4"/>
</dbReference>
<accession>A0A8D3APG1</accession>
<dbReference type="FunFam" id="2.120.10.30:FF:000003">
    <property type="entry name" value="Teneurin transmembrane protein 2"/>
    <property type="match status" value="1"/>
</dbReference>
<evidence type="ECO:0000313" key="19">
    <source>
        <dbReference type="Ensembl" id="ENSSMAP00000021401.2"/>
    </source>
</evidence>
<keyword evidence="7" id="KW-0677">Repeat</keyword>
<dbReference type="Pfam" id="PF25020">
    <property type="entry name" value="TTR_TEN1-4"/>
    <property type="match status" value="1"/>
</dbReference>
<dbReference type="NCBIfam" id="TIGR03696">
    <property type="entry name" value="Rhs_assc_core"/>
    <property type="match status" value="1"/>
</dbReference>
<dbReference type="Gene3D" id="2.60.120.260">
    <property type="entry name" value="Galactose-binding domain-like"/>
    <property type="match status" value="1"/>
</dbReference>
<evidence type="ECO:0000256" key="7">
    <source>
        <dbReference type="ARBA" id="ARBA00022737"/>
    </source>
</evidence>
<dbReference type="SUPFAM" id="SSF49464">
    <property type="entry name" value="Carboxypeptidase regulatory domain-like"/>
    <property type="match status" value="1"/>
</dbReference>
<dbReference type="Proteomes" id="UP000694558">
    <property type="component" value="Chromosome 8"/>
</dbReference>
<keyword evidence="11" id="KW-0472">Membrane</keyword>
<dbReference type="Pfam" id="PF06484">
    <property type="entry name" value="Ten_N"/>
    <property type="match status" value="2"/>
</dbReference>
<dbReference type="InterPro" id="IPR006530">
    <property type="entry name" value="YD"/>
</dbReference>
<evidence type="ECO:0000256" key="2">
    <source>
        <dbReference type="ARBA" id="ARBA00004489"/>
    </source>
</evidence>
<evidence type="ECO:0000259" key="17">
    <source>
        <dbReference type="PROSITE" id="PS50026"/>
    </source>
</evidence>
<dbReference type="SUPFAM" id="SSF101898">
    <property type="entry name" value="NHL repeat"/>
    <property type="match status" value="1"/>
</dbReference>
<comment type="subcellular location">
    <subcellularLocation>
        <location evidence="1">Cell membrane</location>
        <topology evidence="1">Single-pass membrane protein</topology>
    </subcellularLocation>
    <subcellularLocation>
        <location evidence="2">Cell projection</location>
        <location evidence="2">Axon</location>
    </subcellularLocation>
</comment>
<comment type="caution">
    <text evidence="15">Lacks conserved residue(s) required for the propagation of feature annotation.</text>
</comment>
<evidence type="ECO:0000313" key="20">
    <source>
        <dbReference type="Proteomes" id="UP000694558"/>
    </source>
</evidence>
<evidence type="ECO:0000256" key="1">
    <source>
        <dbReference type="ARBA" id="ARBA00004162"/>
    </source>
</evidence>
<dbReference type="NCBIfam" id="TIGR01643">
    <property type="entry name" value="YD_repeat_2x"/>
    <property type="match status" value="1"/>
</dbReference>
<keyword evidence="14" id="KW-0966">Cell projection</keyword>
<evidence type="ECO:0000256" key="12">
    <source>
        <dbReference type="ARBA" id="ARBA00023157"/>
    </source>
</evidence>
<proteinExistence type="inferred from homology"/>
<protein>
    <recommendedName>
        <fullName evidence="21">Teneurin transmembrane protein 3</fullName>
    </recommendedName>
</protein>
<dbReference type="Pfam" id="PF25023">
    <property type="entry name" value="TEN_YD-shell"/>
    <property type="match status" value="1"/>
</dbReference>
<reference evidence="19" key="2">
    <citation type="submission" date="2025-08" db="UniProtKB">
        <authorList>
            <consortium name="Ensembl"/>
        </authorList>
    </citation>
    <scope>IDENTIFICATION</scope>
</reference>
<dbReference type="GO" id="GO:0046982">
    <property type="term" value="F:protein heterodimerization activity"/>
    <property type="evidence" value="ECO:0007669"/>
    <property type="project" value="TreeGrafter"/>
</dbReference>
<dbReference type="FunFam" id="2.120.10.30:FF:000005">
    <property type="entry name" value="Teneurin transmembrane protein 4"/>
    <property type="match status" value="1"/>
</dbReference>
<evidence type="ECO:0000256" key="3">
    <source>
        <dbReference type="ARBA" id="ARBA00009385"/>
    </source>
</evidence>
<dbReference type="FunFam" id="2.10.25.10:FF:000535">
    <property type="entry name" value="Si:dkey-237h12.3"/>
    <property type="match status" value="1"/>
</dbReference>
<feature type="compositionally biased region" description="Polar residues" evidence="16">
    <location>
        <begin position="110"/>
        <end position="142"/>
    </location>
</feature>
<dbReference type="InterPro" id="IPR009471">
    <property type="entry name" value="Ten_N"/>
</dbReference>
<evidence type="ECO:0000256" key="11">
    <source>
        <dbReference type="ARBA" id="ARBA00023136"/>
    </source>
</evidence>
<dbReference type="PROSITE" id="PS50026">
    <property type="entry name" value="EGF_3"/>
    <property type="match status" value="1"/>
</dbReference>
<dbReference type="Pfam" id="PF23538">
    <property type="entry name" value="Teneurin_ABD"/>
    <property type="match status" value="1"/>
</dbReference>
<feature type="disulfide bond" evidence="15">
    <location>
        <begin position="703"/>
        <end position="712"/>
    </location>
</feature>
<dbReference type="Pfam" id="PF25024">
    <property type="entry name" value="EGF_TEN"/>
    <property type="match status" value="1"/>
</dbReference>
<feature type="disulfide bond" evidence="15">
    <location>
        <begin position="682"/>
        <end position="692"/>
    </location>
</feature>
<organism evidence="19 20">
    <name type="scientific">Scophthalmus maximus</name>
    <name type="common">Turbot</name>
    <name type="synonym">Psetta maxima</name>
    <dbReference type="NCBI Taxonomy" id="52904"/>
    <lineage>
        <taxon>Eukaryota</taxon>
        <taxon>Metazoa</taxon>
        <taxon>Chordata</taxon>
        <taxon>Craniata</taxon>
        <taxon>Vertebrata</taxon>
        <taxon>Euteleostomi</taxon>
        <taxon>Actinopterygii</taxon>
        <taxon>Neopterygii</taxon>
        <taxon>Teleostei</taxon>
        <taxon>Neoteleostei</taxon>
        <taxon>Acanthomorphata</taxon>
        <taxon>Carangaria</taxon>
        <taxon>Pleuronectiformes</taxon>
        <taxon>Pleuronectoidei</taxon>
        <taxon>Scophthalmidae</taxon>
        <taxon>Scophthalmus</taxon>
    </lineage>
</organism>
<evidence type="ECO:0000256" key="15">
    <source>
        <dbReference type="PROSITE-ProRule" id="PRU00076"/>
    </source>
</evidence>
<reference evidence="19" key="1">
    <citation type="submission" date="2023-05" db="EMBL/GenBank/DDBJ databases">
        <title>High-quality long-read genome of Scophthalmus maximus.</title>
        <authorList>
            <person name="Lien S."/>
            <person name="Martinez P."/>
        </authorList>
    </citation>
    <scope>NUCLEOTIDE SEQUENCE [LARGE SCALE GENOMIC DNA]</scope>
</reference>
<dbReference type="InterPro" id="IPR022385">
    <property type="entry name" value="Rhs_assc_core"/>
</dbReference>
<feature type="region of interest" description="Disordered" evidence="16">
    <location>
        <begin position="82"/>
        <end position="167"/>
    </location>
</feature>
<keyword evidence="8" id="KW-0221">Differentiation</keyword>
<feature type="domain" description="Teneurin N-terminal" evidence="18">
    <location>
        <begin position="1"/>
        <end position="235"/>
    </location>
</feature>
<dbReference type="PANTHER" id="PTHR11219">
    <property type="entry name" value="TENEURIN AND N-ACETYLGLUCOSAMINE-1-PHOSPHODIESTER ALPHA-N-ACETYLGLUCOSAMINIDASE"/>
    <property type="match status" value="1"/>
</dbReference>
<dbReference type="Pfam" id="PF23093">
    <property type="entry name" value="GBD_Tenm3"/>
    <property type="match status" value="1"/>
</dbReference>
<dbReference type="GO" id="GO:0030424">
    <property type="term" value="C:axon"/>
    <property type="evidence" value="ECO:0007669"/>
    <property type="project" value="UniProtKB-SubCell"/>
</dbReference>
<dbReference type="Pfam" id="PF25021">
    <property type="entry name" value="TEN_NHL"/>
    <property type="match status" value="1"/>
</dbReference>
<keyword evidence="6" id="KW-0812">Transmembrane</keyword>
<dbReference type="GeneTree" id="ENSGT01030000234566"/>
<evidence type="ECO:0000259" key="18">
    <source>
        <dbReference type="PROSITE" id="PS51361"/>
    </source>
</evidence>
<comment type="similarity">
    <text evidence="3">Belongs to the tenascin family. Teneurin subfamily.</text>
</comment>
<evidence type="ECO:0008006" key="21">
    <source>
        <dbReference type="Google" id="ProtNLM"/>
    </source>
</evidence>
<dbReference type="InterPro" id="IPR056822">
    <property type="entry name" value="TEN_NHL"/>
</dbReference>
<dbReference type="GO" id="GO:0007165">
    <property type="term" value="P:signal transduction"/>
    <property type="evidence" value="ECO:0007669"/>
    <property type="project" value="InterPro"/>
</dbReference>
<dbReference type="PANTHER" id="PTHR11219:SF65">
    <property type="entry name" value="TENEURIN-3"/>
    <property type="match status" value="1"/>
</dbReference>
<dbReference type="CDD" id="cd00054">
    <property type="entry name" value="EGF_CA"/>
    <property type="match status" value="2"/>
</dbReference>
<keyword evidence="13" id="KW-0325">Glycoprotein</keyword>
<dbReference type="FunFam" id="2.10.25.10:FF:000021">
    <property type="entry name" value="Teneurin transmembrane protein 2"/>
    <property type="match status" value="1"/>
</dbReference>
<dbReference type="FunFam" id="2.10.25.10:FF:000026">
    <property type="entry name" value="Teneurin transmembrane protein 2"/>
    <property type="match status" value="1"/>
</dbReference>
<feature type="region of interest" description="Disordered" evidence="16">
    <location>
        <begin position="1"/>
        <end position="57"/>
    </location>
</feature>
<dbReference type="Gene3D" id="2.10.25.10">
    <property type="entry name" value="Laminin"/>
    <property type="match status" value="5"/>
</dbReference>
<dbReference type="FunFam" id="2.60.120.260:FF:000008">
    <property type="entry name" value="teneurin-3 isoform X2"/>
    <property type="match status" value="1"/>
</dbReference>
<evidence type="ECO:0000256" key="9">
    <source>
        <dbReference type="ARBA" id="ARBA00022889"/>
    </source>
</evidence>
<dbReference type="InterPro" id="IPR056820">
    <property type="entry name" value="TEN_TTR-like"/>
</dbReference>
<dbReference type="FunFam" id="2.10.25.10:FF:000013">
    <property type="entry name" value="Teneurin transmembrane protein 4"/>
    <property type="match status" value="1"/>
</dbReference>
<evidence type="ECO:0000256" key="16">
    <source>
        <dbReference type="SAM" id="MobiDB-lite"/>
    </source>
</evidence>
<dbReference type="GO" id="GO:0048666">
    <property type="term" value="P:neuron development"/>
    <property type="evidence" value="ECO:0007669"/>
    <property type="project" value="TreeGrafter"/>
</dbReference>
<dbReference type="Ensembl" id="ENSSMAT00000021656.2">
    <property type="protein sequence ID" value="ENSSMAP00000021401.2"/>
    <property type="gene ID" value="ENSSMAG00000012739.2"/>
</dbReference>
<dbReference type="InterPro" id="IPR056823">
    <property type="entry name" value="TEN-like_YD-shell"/>
</dbReference>
<evidence type="ECO:0000256" key="13">
    <source>
        <dbReference type="ARBA" id="ARBA00023180"/>
    </source>
</evidence>
<dbReference type="InterPro" id="IPR057629">
    <property type="entry name" value="Teneurin1-4_GBD"/>
</dbReference>
<evidence type="ECO:0000256" key="6">
    <source>
        <dbReference type="ARBA" id="ARBA00022692"/>
    </source>
</evidence>
<evidence type="ECO:0000256" key="10">
    <source>
        <dbReference type="ARBA" id="ARBA00022989"/>
    </source>
</evidence>
<dbReference type="InterPro" id="IPR028916">
    <property type="entry name" value="Tox-GHH_dom"/>
</dbReference>
<evidence type="ECO:0000256" key="14">
    <source>
        <dbReference type="ARBA" id="ARBA00023273"/>
    </source>
</evidence>
<keyword evidence="4" id="KW-1003">Cell membrane</keyword>
<keyword evidence="5 15" id="KW-0245">EGF-like domain</keyword>
<evidence type="ECO:0000256" key="8">
    <source>
        <dbReference type="ARBA" id="ARBA00022782"/>
    </source>
</evidence>
<evidence type="ECO:0000256" key="5">
    <source>
        <dbReference type="ARBA" id="ARBA00022536"/>
    </source>
</evidence>
<dbReference type="InterPro" id="IPR000742">
    <property type="entry name" value="EGF"/>
</dbReference>
<dbReference type="InterPro" id="IPR057627">
    <property type="entry name" value="FN-plug_TEN1-4"/>
</dbReference>